<dbReference type="InterPro" id="IPR029052">
    <property type="entry name" value="Metallo-depent_PP-like"/>
</dbReference>
<accession>A0A5K7SBA1</accession>
<dbReference type="Gene3D" id="3.60.21.10">
    <property type="match status" value="1"/>
</dbReference>
<dbReference type="EMBL" id="AP018694">
    <property type="protein sequence ID" value="BBE18717.1"/>
    <property type="molecule type" value="Genomic_DNA"/>
</dbReference>
<dbReference type="PANTHER" id="PTHR34990">
    <property type="entry name" value="UDP-2,3-DIACYLGLUCOSAMINE HYDROLASE-RELATED"/>
    <property type="match status" value="1"/>
</dbReference>
<name>A0A5K7SBA1_9BACT</name>
<keyword evidence="6" id="KW-0464">Manganese</keyword>
<feature type="domain" description="Calcineurin-like phosphoesterase" evidence="7">
    <location>
        <begin position="7"/>
        <end position="212"/>
    </location>
</feature>
<sequence>MKNPNKKVYFVSDVHLGAPALKNNKERELAFVDWLNEIKTDASHLFLMGDIFDFWFEYKTVVPRGFTRTLGKIAEIADSGIEVHFFTGNHDVWVFDYLPNELGMTLHRNEFKTELNGKKFFLAHGDGLDHTDKGYLFLKKLFTSKILQWMFARIHPNLSLSFGHNWSKRSRISKGISGEGFKGTTNEGMFIFAESILRNEKFDYFIFGHRHVLVDHPIGENSRYINLGDWINHFSYGVFDGNEFNLKQYNYQGPKGH</sequence>
<dbReference type="KEGG" id="anf:AQPE_2882"/>
<keyword evidence="5" id="KW-0472">Membrane</keyword>
<keyword evidence="3" id="KW-0479">Metal-binding</keyword>
<dbReference type="Pfam" id="PF00149">
    <property type="entry name" value="Metallophos"/>
    <property type="match status" value="1"/>
</dbReference>
<evidence type="ECO:0000313" key="8">
    <source>
        <dbReference type="EMBL" id="BBE18717.1"/>
    </source>
</evidence>
<keyword evidence="2" id="KW-0997">Cell inner membrane</keyword>
<dbReference type="AlphaFoldDB" id="A0A5K7SBA1"/>
<gene>
    <name evidence="8" type="ORF">AQPE_2882</name>
</gene>
<dbReference type="InterPro" id="IPR004843">
    <property type="entry name" value="Calcineurin-like_PHP"/>
</dbReference>
<keyword evidence="9" id="KW-1185">Reference proteome</keyword>
<reference evidence="8" key="1">
    <citation type="journal article" date="2020" name="Int. J. Syst. Evol. Microbiol.">
        <title>Aquipluma nitroreducens gen. nov. sp. nov., a novel facultatively anaerobic bacterium isolated from a freshwater lake.</title>
        <authorList>
            <person name="Watanabe M."/>
            <person name="Kojima H."/>
            <person name="Fukui M."/>
        </authorList>
    </citation>
    <scope>NUCLEOTIDE SEQUENCE</scope>
    <source>
        <strain evidence="8">MeG22</strain>
    </source>
</reference>
<evidence type="ECO:0000256" key="6">
    <source>
        <dbReference type="ARBA" id="ARBA00023211"/>
    </source>
</evidence>
<dbReference type="GO" id="GO:0046872">
    <property type="term" value="F:metal ion binding"/>
    <property type="evidence" value="ECO:0007669"/>
    <property type="project" value="UniProtKB-KW"/>
</dbReference>
<dbReference type="GO" id="GO:0008758">
    <property type="term" value="F:UDP-2,3-diacylglucosamine hydrolase activity"/>
    <property type="evidence" value="ECO:0007669"/>
    <property type="project" value="TreeGrafter"/>
</dbReference>
<dbReference type="GO" id="GO:0016020">
    <property type="term" value="C:membrane"/>
    <property type="evidence" value="ECO:0007669"/>
    <property type="project" value="GOC"/>
</dbReference>
<evidence type="ECO:0000256" key="5">
    <source>
        <dbReference type="ARBA" id="ARBA00023136"/>
    </source>
</evidence>
<dbReference type="Proteomes" id="UP001193389">
    <property type="component" value="Chromosome"/>
</dbReference>
<dbReference type="GO" id="GO:0009245">
    <property type="term" value="P:lipid A biosynthetic process"/>
    <property type="evidence" value="ECO:0007669"/>
    <property type="project" value="TreeGrafter"/>
</dbReference>
<evidence type="ECO:0000256" key="1">
    <source>
        <dbReference type="ARBA" id="ARBA00022475"/>
    </source>
</evidence>
<dbReference type="SUPFAM" id="SSF56300">
    <property type="entry name" value="Metallo-dependent phosphatases"/>
    <property type="match status" value="1"/>
</dbReference>
<dbReference type="PANTHER" id="PTHR34990:SF1">
    <property type="entry name" value="UDP-2,3-DIACYLGLUCOSAMINE HYDROLASE"/>
    <property type="match status" value="1"/>
</dbReference>
<dbReference type="InterPro" id="IPR043461">
    <property type="entry name" value="LpxH-like"/>
</dbReference>
<organism evidence="8 9">
    <name type="scientific">Aquipluma nitroreducens</name>
    <dbReference type="NCBI Taxonomy" id="2010828"/>
    <lineage>
        <taxon>Bacteria</taxon>
        <taxon>Pseudomonadati</taxon>
        <taxon>Bacteroidota</taxon>
        <taxon>Bacteroidia</taxon>
        <taxon>Marinilabiliales</taxon>
        <taxon>Prolixibacteraceae</taxon>
        <taxon>Aquipluma</taxon>
    </lineage>
</organism>
<evidence type="ECO:0000313" key="9">
    <source>
        <dbReference type="Proteomes" id="UP001193389"/>
    </source>
</evidence>
<keyword evidence="4" id="KW-0378">Hydrolase</keyword>
<evidence type="ECO:0000256" key="3">
    <source>
        <dbReference type="ARBA" id="ARBA00022723"/>
    </source>
</evidence>
<evidence type="ECO:0000259" key="7">
    <source>
        <dbReference type="Pfam" id="PF00149"/>
    </source>
</evidence>
<keyword evidence="1" id="KW-1003">Cell membrane</keyword>
<protein>
    <submittedName>
        <fullName evidence="8">UDP-2,3-diacylglucosamine diphosphatase</fullName>
    </submittedName>
</protein>
<dbReference type="CDD" id="cd07398">
    <property type="entry name" value="MPP_YbbF-LpxH"/>
    <property type="match status" value="1"/>
</dbReference>
<dbReference type="RefSeq" id="WP_318347028.1">
    <property type="nucleotide sequence ID" value="NZ_AP018694.1"/>
</dbReference>
<evidence type="ECO:0000256" key="2">
    <source>
        <dbReference type="ARBA" id="ARBA00022519"/>
    </source>
</evidence>
<proteinExistence type="predicted"/>
<evidence type="ECO:0000256" key="4">
    <source>
        <dbReference type="ARBA" id="ARBA00022801"/>
    </source>
</evidence>